<organism evidence="2 3">
    <name type="scientific">Suillus plorans</name>
    <dbReference type="NCBI Taxonomy" id="116603"/>
    <lineage>
        <taxon>Eukaryota</taxon>
        <taxon>Fungi</taxon>
        <taxon>Dikarya</taxon>
        <taxon>Basidiomycota</taxon>
        <taxon>Agaricomycotina</taxon>
        <taxon>Agaricomycetes</taxon>
        <taxon>Agaricomycetidae</taxon>
        <taxon>Boletales</taxon>
        <taxon>Suillineae</taxon>
        <taxon>Suillaceae</taxon>
        <taxon>Suillus</taxon>
    </lineage>
</organism>
<comment type="caution">
    <text evidence="2">The sequence shown here is derived from an EMBL/GenBank/DDBJ whole genome shotgun (WGS) entry which is preliminary data.</text>
</comment>
<evidence type="ECO:0000313" key="2">
    <source>
        <dbReference type="EMBL" id="KAG1787197.1"/>
    </source>
</evidence>
<name>A0A9P7DCF9_9AGAM</name>
<accession>A0A9P7DCF9</accession>
<dbReference type="EMBL" id="JABBWE010000082">
    <property type="protein sequence ID" value="KAG1787197.1"/>
    <property type="molecule type" value="Genomic_DNA"/>
</dbReference>
<dbReference type="Proteomes" id="UP000719766">
    <property type="component" value="Unassembled WGS sequence"/>
</dbReference>
<gene>
    <name evidence="2" type="ORF">HD556DRAFT_1448991</name>
</gene>
<dbReference type="GeneID" id="64601286"/>
<dbReference type="RefSeq" id="XP_041154565.1">
    <property type="nucleotide sequence ID" value="XM_041307522.1"/>
</dbReference>
<evidence type="ECO:0000256" key="1">
    <source>
        <dbReference type="SAM" id="MobiDB-lite"/>
    </source>
</evidence>
<evidence type="ECO:0000313" key="3">
    <source>
        <dbReference type="Proteomes" id="UP000719766"/>
    </source>
</evidence>
<sequence>MAKPQSCCPPFADHESVNPPSNWSDPAPSHYPPLADSDYHKSVDPPSSTSHAALSRCICNNINPCLNHIAQTSIEVPSPPASPTCLNVPFPFSTHLNNPVPFSTRPNDPFPFSLYFS</sequence>
<keyword evidence="3" id="KW-1185">Reference proteome</keyword>
<feature type="region of interest" description="Disordered" evidence="1">
    <location>
        <begin position="1"/>
        <end position="51"/>
    </location>
</feature>
<proteinExistence type="predicted"/>
<dbReference type="AlphaFoldDB" id="A0A9P7DCF9"/>
<protein>
    <submittedName>
        <fullName evidence="2">Uncharacterized protein</fullName>
    </submittedName>
</protein>
<reference evidence="2" key="1">
    <citation type="journal article" date="2020" name="New Phytol.">
        <title>Comparative genomics reveals dynamic genome evolution in host specialist ectomycorrhizal fungi.</title>
        <authorList>
            <person name="Lofgren L.A."/>
            <person name="Nguyen N.H."/>
            <person name="Vilgalys R."/>
            <person name="Ruytinx J."/>
            <person name="Liao H.L."/>
            <person name="Branco S."/>
            <person name="Kuo A."/>
            <person name="LaButti K."/>
            <person name="Lipzen A."/>
            <person name="Andreopoulos W."/>
            <person name="Pangilinan J."/>
            <person name="Riley R."/>
            <person name="Hundley H."/>
            <person name="Na H."/>
            <person name="Barry K."/>
            <person name="Grigoriev I.V."/>
            <person name="Stajich J.E."/>
            <person name="Kennedy P.G."/>
        </authorList>
    </citation>
    <scope>NUCLEOTIDE SEQUENCE</scope>
    <source>
        <strain evidence="2">S12</strain>
    </source>
</reference>